<comment type="caution">
    <text evidence="6">The sequence shown here is derived from an EMBL/GenBank/DDBJ whole genome shotgun (WGS) entry which is preliminary data.</text>
</comment>
<evidence type="ECO:0000256" key="5">
    <source>
        <dbReference type="ARBA" id="ARBA00023004"/>
    </source>
</evidence>
<dbReference type="Proteomes" id="UP001156903">
    <property type="component" value="Unassembled WGS sequence"/>
</dbReference>
<dbReference type="RefSeq" id="WP_284309076.1">
    <property type="nucleotide sequence ID" value="NZ_BSPB01000052.1"/>
</dbReference>
<evidence type="ECO:0000256" key="3">
    <source>
        <dbReference type="ARBA" id="ARBA00022964"/>
    </source>
</evidence>
<dbReference type="Gene3D" id="2.60.120.10">
    <property type="entry name" value="Jelly Rolls"/>
    <property type="match status" value="1"/>
</dbReference>
<keyword evidence="4" id="KW-0560">Oxidoreductase</keyword>
<proteinExistence type="inferred from homology"/>
<evidence type="ECO:0000313" key="6">
    <source>
        <dbReference type="EMBL" id="GLS16334.1"/>
    </source>
</evidence>
<dbReference type="InterPro" id="IPR010300">
    <property type="entry name" value="CDO_1"/>
</dbReference>
<dbReference type="EMBL" id="BSPB01000052">
    <property type="protein sequence ID" value="GLS16334.1"/>
    <property type="molecule type" value="Genomic_DNA"/>
</dbReference>
<dbReference type="InterPro" id="IPR011051">
    <property type="entry name" value="RmlC_Cupin_sf"/>
</dbReference>
<keyword evidence="3 6" id="KW-0223">Dioxygenase</keyword>
<gene>
    <name evidence="6" type="ORF">GCM10007935_37740</name>
</gene>
<dbReference type="InterPro" id="IPR014710">
    <property type="entry name" value="RmlC-like_jellyroll"/>
</dbReference>
<name>A0ABQ6CCD3_9BURK</name>
<dbReference type="CDD" id="cd10548">
    <property type="entry name" value="cupin_CDO"/>
    <property type="match status" value="1"/>
</dbReference>
<dbReference type="GO" id="GO:0051213">
    <property type="term" value="F:dioxygenase activity"/>
    <property type="evidence" value="ECO:0007669"/>
    <property type="project" value="UniProtKB-KW"/>
</dbReference>
<dbReference type="PANTHER" id="PTHR12918">
    <property type="entry name" value="CYSTEINE DIOXYGENASE"/>
    <property type="match status" value="1"/>
</dbReference>
<keyword evidence="2" id="KW-0479">Metal-binding</keyword>
<dbReference type="SUPFAM" id="SSF51182">
    <property type="entry name" value="RmlC-like cupins"/>
    <property type="match status" value="1"/>
</dbReference>
<evidence type="ECO:0000256" key="2">
    <source>
        <dbReference type="ARBA" id="ARBA00022723"/>
    </source>
</evidence>
<keyword evidence="5" id="KW-0408">Iron</keyword>
<organism evidence="6 7">
    <name type="scientific">Hydrogenophaga electricum</name>
    <dbReference type="NCBI Taxonomy" id="1230953"/>
    <lineage>
        <taxon>Bacteria</taxon>
        <taxon>Pseudomonadati</taxon>
        <taxon>Pseudomonadota</taxon>
        <taxon>Betaproteobacteria</taxon>
        <taxon>Burkholderiales</taxon>
        <taxon>Comamonadaceae</taxon>
        <taxon>Hydrogenophaga</taxon>
    </lineage>
</organism>
<sequence length="202" mass="22326">MTVPYQPARLRQFLAELTRLVNDTAEEAPLLARGRPLLADLVRHDDWLAEPYTLPSPVRYQQYLLYADPLERFSVVSFVWGPGQQTPIHNHTVWGLIGMLRGAEISEPFVRTAEGWRAGGPSHRLRPGMVEAVSPTLGDVHRVSNALADQVSISIHVYGANIGAVRRSVFLADGTEKPFISGYSNATLPNVWDRSQETSAAA</sequence>
<comment type="similarity">
    <text evidence="1">Belongs to the cysteine dioxygenase family.</text>
</comment>
<evidence type="ECO:0000313" key="7">
    <source>
        <dbReference type="Proteomes" id="UP001156903"/>
    </source>
</evidence>
<dbReference type="Gene3D" id="1.20.5.440">
    <property type="entry name" value="ATP synthase delta/epsilon subunit, C-terminal domain"/>
    <property type="match status" value="1"/>
</dbReference>
<accession>A0ABQ6CCD3</accession>
<reference evidence="7" key="1">
    <citation type="journal article" date="2019" name="Int. J. Syst. Evol. Microbiol.">
        <title>The Global Catalogue of Microorganisms (GCM) 10K type strain sequencing project: providing services to taxonomists for standard genome sequencing and annotation.</title>
        <authorList>
            <consortium name="The Broad Institute Genomics Platform"/>
            <consortium name="The Broad Institute Genome Sequencing Center for Infectious Disease"/>
            <person name="Wu L."/>
            <person name="Ma J."/>
        </authorList>
    </citation>
    <scope>NUCLEOTIDE SEQUENCE [LARGE SCALE GENOMIC DNA]</scope>
    <source>
        <strain evidence="7">NBRC 109341</strain>
    </source>
</reference>
<evidence type="ECO:0000256" key="1">
    <source>
        <dbReference type="ARBA" id="ARBA00006622"/>
    </source>
</evidence>
<evidence type="ECO:0000256" key="4">
    <source>
        <dbReference type="ARBA" id="ARBA00023002"/>
    </source>
</evidence>
<dbReference type="PANTHER" id="PTHR12918:SF1">
    <property type="entry name" value="CYSTEINE DIOXYGENASE TYPE 1"/>
    <property type="match status" value="1"/>
</dbReference>
<keyword evidence="7" id="KW-1185">Reference proteome</keyword>
<protein>
    <submittedName>
        <fullName evidence="6">3-mercaptopropionate dioxygenase</fullName>
    </submittedName>
</protein>